<reference evidence="3" key="1">
    <citation type="submission" date="2021-11" db="EMBL/GenBank/DDBJ databases">
        <authorList>
            <consortium name="Genoscope - CEA"/>
            <person name="William W."/>
        </authorList>
    </citation>
    <scope>NUCLEOTIDE SEQUENCE</scope>
</reference>
<accession>A0A8J2WXC3</accession>
<name>A0A8J2WXC3_9STRA</name>
<dbReference type="EMBL" id="CAKKNE010000003">
    <property type="protein sequence ID" value="CAH0372232.1"/>
    <property type="molecule type" value="Genomic_DNA"/>
</dbReference>
<dbReference type="AlphaFoldDB" id="A0A8J2WXC3"/>
<feature type="coiled-coil region" evidence="1">
    <location>
        <begin position="101"/>
        <end position="138"/>
    </location>
</feature>
<evidence type="ECO:0000313" key="3">
    <source>
        <dbReference type="EMBL" id="CAH0372232.1"/>
    </source>
</evidence>
<feature type="region of interest" description="Disordered" evidence="2">
    <location>
        <begin position="1"/>
        <end position="37"/>
    </location>
</feature>
<evidence type="ECO:0000256" key="1">
    <source>
        <dbReference type="SAM" id="Coils"/>
    </source>
</evidence>
<proteinExistence type="predicted"/>
<comment type="caution">
    <text evidence="3">The sequence shown here is derived from an EMBL/GenBank/DDBJ whole genome shotgun (WGS) entry which is preliminary data.</text>
</comment>
<dbReference type="Proteomes" id="UP000789595">
    <property type="component" value="Unassembled WGS sequence"/>
</dbReference>
<keyword evidence="1" id="KW-0175">Coiled coil</keyword>
<keyword evidence="4" id="KW-1185">Reference proteome</keyword>
<gene>
    <name evidence="3" type="ORF">PECAL_3P22150</name>
</gene>
<evidence type="ECO:0000256" key="2">
    <source>
        <dbReference type="SAM" id="MobiDB-lite"/>
    </source>
</evidence>
<evidence type="ECO:0000313" key="4">
    <source>
        <dbReference type="Proteomes" id="UP000789595"/>
    </source>
</evidence>
<organism evidence="3 4">
    <name type="scientific">Pelagomonas calceolata</name>
    <dbReference type="NCBI Taxonomy" id="35677"/>
    <lineage>
        <taxon>Eukaryota</taxon>
        <taxon>Sar</taxon>
        <taxon>Stramenopiles</taxon>
        <taxon>Ochrophyta</taxon>
        <taxon>Pelagophyceae</taxon>
        <taxon>Pelagomonadales</taxon>
        <taxon>Pelagomonadaceae</taxon>
        <taxon>Pelagomonas</taxon>
    </lineage>
</organism>
<protein>
    <submittedName>
        <fullName evidence="3">Uncharacterized protein</fullName>
    </submittedName>
</protein>
<sequence length="430" mass="46749">MEAAPRGQEMERANEGTARGSIESLGRWNEKDDDPAMPIKMRGDVRVALVKLVDELVQNGASSGILAIRGWYISWSASPDDTSYQRHGVYESREPAGEAGATEADDEVARLKKALAAAEALKRAAEEAKRRAENATRFADFEGVTLPSGGECEWRVDGDYVYRFGGFMSVYRVTLPSGGLDPDKWAGRPPPLAPADLYTGPRSDRLLSTGEISGEYSAPCEGRECCKCDNCEICRLMTVVPLGADVIETWSTSCLFCKCPPGEPVYFLGPIVAGEVRTRDPGTNAFGGMTFSARGTASGGYKKRPGSQKRTFQKVETRDLAGTWCGCLCIPKCNWVFTTFLFCTRKKALDEDRYEESGLGCALGLPIPISGTRTRVYVNGLPTNRFDGGYDCCGKYIIHRYRDPGCAGGADFSRGHPPAGSSSFFAKKLC</sequence>